<comment type="caution">
    <text evidence="3">The sequence shown here is derived from an EMBL/GenBank/DDBJ whole genome shotgun (WGS) entry which is preliminary data.</text>
</comment>
<feature type="coiled-coil region" evidence="1">
    <location>
        <begin position="186"/>
        <end position="213"/>
    </location>
</feature>
<accession>A0A0F9R4H5</accession>
<dbReference type="Gene3D" id="3.40.50.410">
    <property type="entry name" value="von Willebrand factor, type A domain"/>
    <property type="match status" value="1"/>
</dbReference>
<evidence type="ECO:0000313" key="3">
    <source>
        <dbReference type="EMBL" id="KKN49659.1"/>
    </source>
</evidence>
<dbReference type="InterPro" id="IPR036465">
    <property type="entry name" value="vWFA_dom_sf"/>
</dbReference>
<dbReference type="InterPro" id="IPR002035">
    <property type="entry name" value="VWF_A"/>
</dbReference>
<dbReference type="SUPFAM" id="SSF53300">
    <property type="entry name" value="vWA-like"/>
    <property type="match status" value="1"/>
</dbReference>
<dbReference type="EMBL" id="LAZR01001157">
    <property type="protein sequence ID" value="KKN49659.1"/>
    <property type="molecule type" value="Genomic_DNA"/>
</dbReference>
<dbReference type="PROSITE" id="PS50234">
    <property type="entry name" value="VWFA"/>
    <property type="match status" value="1"/>
</dbReference>
<evidence type="ECO:0000256" key="1">
    <source>
        <dbReference type="SAM" id="Coils"/>
    </source>
</evidence>
<dbReference type="AlphaFoldDB" id="A0A0F9R4H5"/>
<sequence length="456" mass="51762">MTLMELQMQVGNDGKAIFHPSDVDELGISQNQLVKIFEEDSPNSAILTAHIDERAPKDTILGDPNLLKNLGLQDEMIVDVEVFNGTIQIAKKAIIEFSTIDSDPSEFYQENNVKNLQKFLGSYCFYQTSDLYWPEQYSNLRITINDPTDNINTVYRMTTSSALTLKEQVQSMPFNAILLIDKSQSMTRKDVNLEGIEDTLKDLQNRLLEDTASSFYTQSNYPALRRLFQRLKPTNKFKEKTVQDSHGDWKIIKEKIGASRLDSVIFATLLFFQLKISRGYGEKCAFVIYADDAQPITFGDKVYIEASEFDAKICNTLTYSIKHSMRYGNTNISSGVSFCEKIALDYKYKEKSTNPLMILLLTDGRPYPPSLDSNQNLINTIYRLKESLAENQIPFVIYTIGIGEAMSKAETLLKRVGKAGNGKFHYANSVKKLIHFYQDLANSFTFNISSGTQYRG</sequence>
<reference evidence="3" key="1">
    <citation type="journal article" date="2015" name="Nature">
        <title>Complex archaea that bridge the gap between prokaryotes and eukaryotes.</title>
        <authorList>
            <person name="Spang A."/>
            <person name="Saw J.H."/>
            <person name="Jorgensen S.L."/>
            <person name="Zaremba-Niedzwiedzka K."/>
            <person name="Martijn J."/>
            <person name="Lind A.E."/>
            <person name="van Eijk R."/>
            <person name="Schleper C."/>
            <person name="Guy L."/>
            <person name="Ettema T.J."/>
        </authorList>
    </citation>
    <scope>NUCLEOTIDE SEQUENCE</scope>
</reference>
<evidence type="ECO:0000259" key="2">
    <source>
        <dbReference type="PROSITE" id="PS50234"/>
    </source>
</evidence>
<keyword evidence="1" id="KW-0175">Coiled coil</keyword>
<gene>
    <name evidence="3" type="ORF">LCGC14_0640610</name>
</gene>
<feature type="domain" description="VWFA" evidence="2">
    <location>
        <begin position="175"/>
        <end position="440"/>
    </location>
</feature>
<proteinExistence type="predicted"/>
<name>A0A0F9R4H5_9ZZZZ</name>
<protein>
    <recommendedName>
        <fullName evidence="2">VWFA domain-containing protein</fullName>
    </recommendedName>
</protein>
<organism evidence="3">
    <name type="scientific">marine sediment metagenome</name>
    <dbReference type="NCBI Taxonomy" id="412755"/>
    <lineage>
        <taxon>unclassified sequences</taxon>
        <taxon>metagenomes</taxon>
        <taxon>ecological metagenomes</taxon>
    </lineage>
</organism>